<protein>
    <submittedName>
        <fullName evidence="1">Uncharacterized protein</fullName>
    </submittedName>
</protein>
<accession>A0AAC9JGC8</accession>
<name>A0AAC9JGC8_9ALTE</name>
<keyword evidence="1" id="KW-0614">Plasmid</keyword>
<geneLocation type="plasmid" evidence="2">
    <name>pamcp48-600</name>
</geneLocation>
<sequence>MNKQNFEIPFIFKMEVVKKRCRKPSTVYVQGIHSVAIQKIKDSDAILSFEVDINIKSEDKKQRIFTIPVVDGRLYQQTEEHFTQDLIGDVERPGLTNPFARSATTYQYFSSEVLDEKDISASDFRAVINSNRKIITDELDALAKNYIVGEKVTYTIIGEPYYCVHTMGLGNNNGGTVLNVAYTHNGKPQTTPAFNANQLDEAQSYADAVAKNRGDSKSIGIGPLYTINVHRPDDVILPKADVKAAS</sequence>
<evidence type="ECO:0000313" key="1">
    <source>
        <dbReference type="EMBL" id="APD92006.1"/>
    </source>
</evidence>
<evidence type="ECO:0000313" key="2">
    <source>
        <dbReference type="Proteomes" id="UP000182101"/>
    </source>
</evidence>
<dbReference type="EMBL" id="CP018025">
    <property type="protein sequence ID" value="APD92006.1"/>
    <property type="molecule type" value="Genomic_DNA"/>
</dbReference>
<gene>
    <name evidence="1" type="ORF">BM524_18975</name>
</gene>
<organism evidence="1 2">
    <name type="scientific">Alteromonas mediterranea</name>
    <dbReference type="NCBI Taxonomy" id="314275"/>
    <lineage>
        <taxon>Bacteria</taxon>
        <taxon>Pseudomonadati</taxon>
        <taxon>Pseudomonadota</taxon>
        <taxon>Gammaproteobacteria</taxon>
        <taxon>Alteromonadales</taxon>
        <taxon>Alteromonadaceae</taxon>
        <taxon>Alteromonas/Salinimonas group</taxon>
        <taxon>Alteromonas</taxon>
    </lineage>
</organism>
<dbReference type="Proteomes" id="UP000182101">
    <property type="component" value="Plasmid pAMCP48-600"/>
</dbReference>
<dbReference type="AlphaFoldDB" id="A0AAC9JGC8"/>
<reference evidence="1 2" key="1">
    <citation type="submission" date="2016-11" db="EMBL/GenBank/DDBJ databases">
        <title>Networking in microbes: conjugative elements and plasmids in the genus Alteromonas.</title>
        <authorList>
            <person name="Lopez-Perez M."/>
            <person name="Ramon-Marco N."/>
            <person name="Rodriguez-Valera F."/>
        </authorList>
    </citation>
    <scope>NUCLEOTIDE SEQUENCE [LARGE SCALE GENOMIC DNA]</scope>
    <source>
        <strain evidence="1 2">CP48</strain>
        <plasmid evidence="2">pamcp48-600</plasmid>
    </source>
</reference>
<proteinExistence type="predicted"/>
<dbReference type="RefSeq" id="WP_071960616.1">
    <property type="nucleotide sequence ID" value="NZ_CP018025.1"/>
</dbReference>